<sequence length="469" mass="52720">MKEIMVEKGCTRTLGFVPTGWTYEMKRNKFSRNAYIVSLDVEKLYSKHVDKMKKHFGGIVNEMANKQELLKDSSNATSQYLHLEIKAKSYNMKAVGNNDVCFDLKPSSPLSTVNDEAETILQELHEFLPTWVIRAKMLELISRSSRDIVEAFSIFYQHETEFHDQVSGGTTSAYEISSLDESASILKPDTIKSVPYVKIGTPVIKMNSKLEASGSKQSTVTKFFSKVLPDVSHGAEVGHMHKKIPKDENFHCDATDLYKNKINQLIHIPNGIKLLKIYAATIMEKTNGEINRVLDVYYNNLEHRLDENKGEVEFEDVDASSVTLPPQKDNPVEHDWWYIHLYFAPEDVLALSSDGVLPAMYLCTNKIAADYENVQGTMFIPVSDSVADGSVLGFFKHVVNKVQNAHSSLDDHLVCWFGLNQPKYQWALDDCYESKGLVSILGLSFDTACLFHILAIGIVICVVGMGKAI</sequence>
<dbReference type="PANTHER" id="PTHR37376:SF1">
    <property type="entry name" value="EXPRESSED PROTEIN"/>
    <property type="match status" value="1"/>
</dbReference>
<keyword evidence="1" id="KW-0812">Transmembrane</keyword>
<name>A0A978VY92_ZIZJJ</name>
<feature type="transmembrane region" description="Helical" evidence="1">
    <location>
        <begin position="437"/>
        <end position="463"/>
    </location>
</feature>
<proteinExistence type="predicted"/>
<dbReference type="AlphaFoldDB" id="A0A978VY92"/>
<organism evidence="2 3">
    <name type="scientific">Ziziphus jujuba var. spinosa</name>
    <dbReference type="NCBI Taxonomy" id="714518"/>
    <lineage>
        <taxon>Eukaryota</taxon>
        <taxon>Viridiplantae</taxon>
        <taxon>Streptophyta</taxon>
        <taxon>Embryophyta</taxon>
        <taxon>Tracheophyta</taxon>
        <taxon>Spermatophyta</taxon>
        <taxon>Magnoliopsida</taxon>
        <taxon>eudicotyledons</taxon>
        <taxon>Gunneridae</taxon>
        <taxon>Pentapetalae</taxon>
        <taxon>rosids</taxon>
        <taxon>fabids</taxon>
        <taxon>Rosales</taxon>
        <taxon>Rhamnaceae</taxon>
        <taxon>Paliureae</taxon>
        <taxon>Ziziphus</taxon>
    </lineage>
</organism>
<evidence type="ECO:0000256" key="1">
    <source>
        <dbReference type="SAM" id="Phobius"/>
    </source>
</evidence>
<comment type="caution">
    <text evidence="2">The sequence shown here is derived from an EMBL/GenBank/DDBJ whole genome shotgun (WGS) entry which is preliminary data.</text>
</comment>
<dbReference type="EMBL" id="JAEACU010000001">
    <property type="protein sequence ID" value="KAH7544676.1"/>
    <property type="molecule type" value="Genomic_DNA"/>
</dbReference>
<reference evidence="2" key="1">
    <citation type="journal article" date="2021" name="Front. Plant Sci.">
        <title>Chromosome-Scale Genome Assembly for Chinese Sour Jujube and Insights Into Its Genome Evolution and Domestication Signature.</title>
        <authorList>
            <person name="Shen L.-Y."/>
            <person name="Luo H."/>
            <person name="Wang X.-L."/>
            <person name="Wang X.-M."/>
            <person name="Qiu X.-J."/>
            <person name="Liu H."/>
            <person name="Zhou S.-S."/>
            <person name="Jia K.-H."/>
            <person name="Nie S."/>
            <person name="Bao Y.-T."/>
            <person name="Zhang R.-G."/>
            <person name="Yun Q.-Z."/>
            <person name="Chai Y.-H."/>
            <person name="Lu J.-Y."/>
            <person name="Li Y."/>
            <person name="Zhao S.-W."/>
            <person name="Mao J.-F."/>
            <person name="Jia S.-G."/>
            <person name="Mao Y.-M."/>
        </authorList>
    </citation>
    <scope>NUCLEOTIDE SEQUENCE</scope>
    <source>
        <strain evidence="2">AT0</strain>
        <tissue evidence="2">Leaf</tissue>
    </source>
</reference>
<evidence type="ECO:0000313" key="2">
    <source>
        <dbReference type="EMBL" id="KAH7544676.1"/>
    </source>
</evidence>
<keyword evidence="1" id="KW-1133">Transmembrane helix</keyword>
<dbReference type="PANTHER" id="PTHR37376">
    <property type="entry name" value="EXPRESSED PROTEIN"/>
    <property type="match status" value="1"/>
</dbReference>
<accession>A0A978VY92</accession>
<keyword evidence="1" id="KW-0472">Membrane</keyword>
<evidence type="ECO:0000313" key="3">
    <source>
        <dbReference type="Proteomes" id="UP000813462"/>
    </source>
</evidence>
<gene>
    <name evidence="2" type="ORF">FEM48_Zijuj01G0011000</name>
</gene>
<dbReference type="Proteomes" id="UP000813462">
    <property type="component" value="Unassembled WGS sequence"/>
</dbReference>
<protein>
    <submittedName>
        <fullName evidence="2">Uncharacterized protein</fullName>
    </submittedName>
</protein>